<evidence type="ECO:0000313" key="2">
    <source>
        <dbReference type="Proteomes" id="UP000800200"/>
    </source>
</evidence>
<sequence length="247" mass="28025">MVEYMTRSEYQAKSLDKHSLLATLTFSDNHTQSLKICPLCARFQIRAVPEVPEEGCLLFSVISRRKIHHEYEDIYPAFPNMEKRATNGCTFCTFIRTSLLSEYCKLNRCLGRKEEAVQVILTASLDEGVEDESALSMYRSQEPHTIEARVRRRDDNWNAGLLTYEIAFQMLQDPLSVANVSNFTEWLQECDAKHSPCSAALTGYTPTRLLAVEDGTLRIVAGRRPNITDTWLSATAGDEYPRIKSSS</sequence>
<organism evidence="1 2">
    <name type="scientific">Zopfia rhizophila CBS 207.26</name>
    <dbReference type="NCBI Taxonomy" id="1314779"/>
    <lineage>
        <taxon>Eukaryota</taxon>
        <taxon>Fungi</taxon>
        <taxon>Dikarya</taxon>
        <taxon>Ascomycota</taxon>
        <taxon>Pezizomycotina</taxon>
        <taxon>Dothideomycetes</taxon>
        <taxon>Dothideomycetes incertae sedis</taxon>
        <taxon>Zopfiaceae</taxon>
        <taxon>Zopfia</taxon>
    </lineage>
</organism>
<evidence type="ECO:0008006" key="3">
    <source>
        <dbReference type="Google" id="ProtNLM"/>
    </source>
</evidence>
<protein>
    <recommendedName>
        <fullName evidence="3">Heterokaryon incompatibility domain-containing protein</fullName>
    </recommendedName>
</protein>
<evidence type="ECO:0000313" key="1">
    <source>
        <dbReference type="EMBL" id="KAF2182365.1"/>
    </source>
</evidence>
<reference evidence="1" key="1">
    <citation type="journal article" date="2020" name="Stud. Mycol.">
        <title>101 Dothideomycetes genomes: a test case for predicting lifestyles and emergence of pathogens.</title>
        <authorList>
            <person name="Haridas S."/>
            <person name="Albert R."/>
            <person name="Binder M."/>
            <person name="Bloem J."/>
            <person name="Labutti K."/>
            <person name="Salamov A."/>
            <person name="Andreopoulos B."/>
            <person name="Baker S."/>
            <person name="Barry K."/>
            <person name="Bills G."/>
            <person name="Bluhm B."/>
            <person name="Cannon C."/>
            <person name="Castanera R."/>
            <person name="Culley D."/>
            <person name="Daum C."/>
            <person name="Ezra D."/>
            <person name="Gonzalez J."/>
            <person name="Henrissat B."/>
            <person name="Kuo A."/>
            <person name="Liang C."/>
            <person name="Lipzen A."/>
            <person name="Lutzoni F."/>
            <person name="Magnuson J."/>
            <person name="Mondo S."/>
            <person name="Nolan M."/>
            <person name="Ohm R."/>
            <person name="Pangilinan J."/>
            <person name="Park H.-J."/>
            <person name="Ramirez L."/>
            <person name="Alfaro M."/>
            <person name="Sun H."/>
            <person name="Tritt A."/>
            <person name="Yoshinaga Y."/>
            <person name="Zwiers L.-H."/>
            <person name="Turgeon B."/>
            <person name="Goodwin S."/>
            <person name="Spatafora J."/>
            <person name="Crous P."/>
            <person name="Grigoriev I."/>
        </authorList>
    </citation>
    <scope>NUCLEOTIDE SEQUENCE</scope>
    <source>
        <strain evidence="1">CBS 207.26</strain>
    </source>
</reference>
<proteinExistence type="predicted"/>
<dbReference type="EMBL" id="ML994648">
    <property type="protein sequence ID" value="KAF2182365.1"/>
    <property type="molecule type" value="Genomic_DNA"/>
</dbReference>
<name>A0A6A6DUB7_9PEZI</name>
<accession>A0A6A6DUB7</accession>
<keyword evidence="2" id="KW-1185">Reference proteome</keyword>
<dbReference type="Proteomes" id="UP000800200">
    <property type="component" value="Unassembled WGS sequence"/>
</dbReference>
<dbReference type="AlphaFoldDB" id="A0A6A6DUB7"/>
<gene>
    <name evidence="1" type="ORF">K469DRAFT_690836</name>
</gene>